<gene>
    <name evidence="2" type="ORF">ADIARSV_1675</name>
</gene>
<reference evidence="2 3" key="1">
    <citation type="journal article" date="2013" name="Genome Announc.">
        <title>Draft Genome Sequence of Arcticibacter svalbardensis Strain MN12-7T, a Member of the Family Sphingobacteriaceae Isolated from an Arctic Soil Sample.</title>
        <authorList>
            <person name="Shivaji S."/>
            <person name="Ara S."/>
            <person name="Prasad S."/>
            <person name="Manasa B.P."/>
            <person name="Begum Z."/>
            <person name="Singh A."/>
            <person name="Kumar Pinnaka A."/>
        </authorList>
    </citation>
    <scope>NUCLEOTIDE SEQUENCE [LARGE SCALE GENOMIC DNA]</scope>
    <source>
        <strain evidence="2 3">MN12-7</strain>
    </source>
</reference>
<feature type="transmembrane region" description="Helical" evidence="1">
    <location>
        <begin position="76"/>
        <end position="96"/>
    </location>
</feature>
<evidence type="ECO:0008006" key="4">
    <source>
        <dbReference type="Google" id="ProtNLM"/>
    </source>
</evidence>
<dbReference type="eggNOG" id="ENOG5032VCI">
    <property type="taxonomic scope" value="Bacteria"/>
</dbReference>
<accession>R9GTN0</accession>
<dbReference type="STRING" id="1150600.ADIARSV_1675"/>
<feature type="transmembrane region" description="Helical" evidence="1">
    <location>
        <begin position="21"/>
        <end position="40"/>
    </location>
</feature>
<dbReference type="EMBL" id="AQPN01000063">
    <property type="protein sequence ID" value="EOR95187.1"/>
    <property type="molecule type" value="Genomic_DNA"/>
</dbReference>
<dbReference type="Proteomes" id="UP000014174">
    <property type="component" value="Unassembled WGS sequence"/>
</dbReference>
<keyword evidence="1" id="KW-1133">Transmembrane helix</keyword>
<comment type="caution">
    <text evidence="2">The sequence shown here is derived from an EMBL/GenBank/DDBJ whole genome shotgun (WGS) entry which is preliminary data.</text>
</comment>
<keyword evidence="1" id="KW-0812">Transmembrane</keyword>
<protein>
    <recommendedName>
        <fullName evidence="4">DUF3649 domain-containing protein</fullName>
    </recommendedName>
</protein>
<dbReference type="RefSeq" id="WP_016194911.1">
    <property type="nucleotide sequence ID" value="NZ_AQPN01000063.1"/>
</dbReference>
<keyword evidence="1" id="KW-0472">Membrane</keyword>
<proteinExistence type="predicted"/>
<evidence type="ECO:0000313" key="3">
    <source>
        <dbReference type="Proteomes" id="UP000014174"/>
    </source>
</evidence>
<evidence type="ECO:0000256" key="1">
    <source>
        <dbReference type="SAM" id="Phobius"/>
    </source>
</evidence>
<dbReference type="OrthoDB" id="711014at2"/>
<name>R9GTN0_9SPHI</name>
<sequence>MPANPKYLSKSTPQRIAKISAAILGGYLVSSTFHMALALWLPDHKIVLITSVFTLFILWMVLMIIPFLAKNGWKVWGIYLLTTLLFSVAVHYGQIIHPI</sequence>
<feature type="transmembrane region" description="Helical" evidence="1">
    <location>
        <begin position="46"/>
        <end position="69"/>
    </location>
</feature>
<dbReference type="AlphaFoldDB" id="R9GTN0"/>
<evidence type="ECO:0000313" key="2">
    <source>
        <dbReference type="EMBL" id="EOR95187.1"/>
    </source>
</evidence>
<organism evidence="2 3">
    <name type="scientific">Arcticibacter svalbardensis MN12-7</name>
    <dbReference type="NCBI Taxonomy" id="1150600"/>
    <lineage>
        <taxon>Bacteria</taxon>
        <taxon>Pseudomonadati</taxon>
        <taxon>Bacteroidota</taxon>
        <taxon>Sphingobacteriia</taxon>
        <taxon>Sphingobacteriales</taxon>
        <taxon>Sphingobacteriaceae</taxon>
        <taxon>Arcticibacter</taxon>
    </lineage>
</organism>
<keyword evidence="3" id="KW-1185">Reference proteome</keyword>
<dbReference type="PATRIC" id="fig|1150600.3.peg.1648"/>